<evidence type="ECO:0000313" key="13">
    <source>
        <dbReference type="Proteomes" id="UP001220964"/>
    </source>
</evidence>
<organism evidence="12 13">
    <name type="scientific">Psychromarinibacter sediminicola</name>
    <dbReference type="NCBI Taxonomy" id="3033385"/>
    <lineage>
        <taxon>Bacteria</taxon>
        <taxon>Pseudomonadati</taxon>
        <taxon>Pseudomonadota</taxon>
        <taxon>Alphaproteobacteria</taxon>
        <taxon>Rhodobacterales</taxon>
        <taxon>Paracoccaceae</taxon>
        <taxon>Psychromarinibacter</taxon>
    </lineage>
</organism>
<dbReference type="EMBL" id="JARGYC010000044">
    <property type="protein sequence ID" value="MDF0602210.1"/>
    <property type="molecule type" value="Genomic_DNA"/>
</dbReference>
<evidence type="ECO:0000256" key="7">
    <source>
        <dbReference type="ARBA" id="ARBA00023284"/>
    </source>
</evidence>
<dbReference type="Proteomes" id="UP001220964">
    <property type="component" value="Unassembled WGS sequence"/>
</dbReference>
<dbReference type="InterPro" id="IPR000866">
    <property type="entry name" value="AhpC/TSA"/>
</dbReference>
<proteinExistence type="predicted"/>
<comment type="subunit">
    <text evidence="1">Homodimer; disulfide-linked, upon oxidation. 5 homodimers assemble to form a ring-like decamer.</text>
</comment>
<dbReference type="GO" id="GO:0005829">
    <property type="term" value="C:cytosol"/>
    <property type="evidence" value="ECO:0007669"/>
    <property type="project" value="TreeGrafter"/>
</dbReference>
<dbReference type="GO" id="GO:0102039">
    <property type="term" value="F:NADH-dependent peroxiredoxin activity"/>
    <property type="evidence" value="ECO:0007669"/>
    <property type="project" value="UniProtKB-EC"/>
</dbReference>
<evidence type="ECO:0000256" key="9">
    <source>
        <dbReference type="ARBA" id="ARBA00047572"/>
    </source>
</evidence>
<sequence>MRLPGSYRRHVSWMPQIGDVFPDFTALTTAGQIQFFDWAEGSWTVLFSHPCAFTPVCTTEMAALADASEDFAKRNVKLLAFTKSSLATQAAWHREIESLFDVKIDFPSVEDADGQLARLFGMIHPKQGEMPARRTMVLDPSMRIRLIMDYPPHLGRSTDEALRVVDGLQAQDRLSVQTPADWQQGDMYILPRRYSEEETLWHFGALPTQLTPYLRVVQAQQDQPVTDPENDMGGNRDPARAVVPGPR</sequence>
<name>A0AAE3T964_9RHOB</name>
<feature type="domain" description="Thioredoxin" evidence="11">
    <location>
        <begin position="15"/>
        <end position="170"/>
    </location>
</feature>
<evidence type="ECO:0000256" key="5">
    <source>
        <dbReference type="ARBA" id="ARBA00022862"/>
    </source>
</evidence>
<keyword evidence="6" id="KW-0560">Oxidoreductase</keyword>
<keyword evidence="4" id="KW-0575">Peroxidase</keyword>
<dbReference type="GO" id="GO:0006979">
    <property type="term" value="P:response to oxidative stress"/>
    <property type="evidence" value="ECO:0007669"/>
    <property type="project" value="TreeGrafter"/>
</dbReference>
<evidence type="ECO:0000256" key="4">
    <source>
        <dbReference type="ARBA" id="ARBA00022559"/>
    </source>
</evidence>
<dbReference type="EC" id="1.11.1.26" evidence="2"/>
<dbReference type="InterPro" id="IPR013766">
    <property type="entry name" value="Thioredoxin_domain"/>
</dbReference>
<keyword evidence="5" id="KW-0049">Antioxidant</keyword>
<dbReference type="PANTHER" id="PTHR10681">
    <property type="entry name" value="THIOREDOXIN PEROXIDASE"/>
    <property type="match status" value="1"/>
</dbReference>
<comment type="catalytic activity">
    <reaction evidence="9">
        <text>a hydroperoxide + NADH + H(+) = an alcohol + NAD(+) + H2O</text>
        <dbReference type="Rhea" id="RHEA:62628"/>
        <dbReference type="ChEBI" id="CHEBI:15377"/>
        <dbReference type="ChEBI" id="CHEBI:15378"/>
        <dbReference type="ChEBI" id="CHEBI:30879"/>
        <dbReference type="ChEBI" id="CHEBI:35924"/>
        <dbReference type="ChEBI" id="CHEBI:57540"/>
        <dbReference type="ChEBI" id="CHEBI:57945"/>
        <dbReference type="EC" id="1.11.1.26"/>
    </reaction>
</comment>
<dbReference type="GO" id="GO:0042744">
    <property type="term" value="P:hydrogen peroxide catabolic process"/>
    <property type="evidence" value="ECO:0007669"/>
    <property type="project" value="TreeGrafter"/>
</dbReference>
<dbReference type="Gene3D" id="3.40.30.10">
    <property type="entry name" value="Glutaredoxin"/>
    <property type="match status" value="1"/>
</dbReference>
<accession>A0AAE3T964</accession>
<keyword evidence="13" id="KW-1185">Reference proteome</keyword>
<evidence type="ECO:0000256" key="3">
    <source>
        <dbReference type="ARBA" id="ARBA00017462"/>
    </source>
</evidence>
<evidence type="ECO:0000313" key="12">
    <source>
        <dbReference type="EMBL" id="MDF0602210.1"/>
    </source>
</evidence>
<dbReference type="GO" id="GO:0033554">
    <property type="term" value="P:cellular response to stress"/>
    <property type="evidence" value="ECO:0007669"/>
    <property type="project" value="TreeGrafter"/>
</dbReference>
<evidence type="ECO:0000256" key="8">
    <source>
        <dbReference type="ARBA" id="ARBA00032077"/>
    </source>
</evidence>
<keyword evidence="7" id="KW-0676">Redox-active center</keyword>
<evidence type="ECO:0000256" key="1">
    <source>
        <dbReference type="ARBA" id="ARBA00011654"/>
    </source>
</evidence>
<protein>
    <recommendedName>
        <fullName evidence="3">Alkyl hydroperoxide reductase C</fullName>
        <ecNumber evidence="2">1.11.1.26</ecNumber>
    </recommendedName>
    <alternativeName>
        <fullName evidence="8">Peroxiredoxin</fullName>
    </alternativeName>
</protein>
<comment type="caution">
    <text evidence="12">The sequence shown here is derived from an EMBL/GenBank/DDBJ whole genome shotgun (WGS) entry which is preliminary data.</text>
</comment>
<dbReference type="PANTHER" id="PTHR10681:SF121">
    <property type="entry name" value="ALKYL HYDROPEROXIDE REDUCTASE C"/>
    <property type="match status" value="1"/>
</dbReference>
<dbReference type="SUPFAM" id="SSF52833">
    <property type="entry name" value="Thioredoxin-like"/>
    <property type="match status" value="1"/>
</dbReference>
<dbReference type="PROSITE" id="PS51352">
    <property type="entry name" value="THIOREDOXIN_2"/>
    <property type="match status" value="1"/>
</dbReference>
<dbReference type="Gene3D" id="3.30.1020.10">
    <property type="entry name" value="Antioxidant, Horf6, Chain A, domain2"/>
    <property type="match status" value="1"/>
</dbReference>
<dbReference type="Pfam" id="PF00578">
    <property type="entry name" value="AhpC-TSA"/>
    <property type="match status" value="1"/>
</dbReference>
<gene>
    <name evidence="12" type="ORF">P1J78_15830</name>
</gene>
<dbReference type="InterPro" id="IPR050217">
    <property type="entry name" value="Peroxiredoxin"/>
</dbReference>
<dbReference type="GO" id="GO:0008379">
    <property type="term" value="F:thioredoxin peroxidase activity"/>
    <property type="evidence" value="ECO:0007669"/>
    <property type="project" value="TreeGrafter"/>
</dbReference>
<dbReference type="GO" id="GO:0045454">
    <property type="term" value="P:cell redox homeostasis"/>
    <property type="evidence" value="ECO:0007669"/>
    <property type="project" value="TreeGrafter"/>
</dbReference>
<reference evidence="12" key="1">
    <citation type="submission" date="2023-03" db="EMBL/GenBank/DDBJ databases">
        <title>Multiphase analysis and comparison of six strains from genera Psychromarinibacter, Lutimaribacter, and Maritimibacter, including a novel species: Psychromarinibacter sediminicola sp. nov.</title>
        <authorList>
            <person name="Wang Y.-H."/>
            <person name="Ye M.-Q."/>
            <person name="Du Z.-J."/>
        </authorList>
    </citation>
    <scope>NUCLEOTIDE SEQUENCE</scope>
    <source>
        <strain evidence="12">C21-152</strain>
    </source>
</reference>
<evidence type="ECO:0000259" key="11">
    <source>
        <dbReference type="PROSITE" id="PS51352"/>
    </source>
</evidence>
<feature type="region of interest" description="Disordered" evidence="10">
    <location>
        <begin position="224"/>
        <end position="247"/>
    </location>
</feature>
<evidence type="ECO:0000256" key="2">
    <source>
        <dbReference type="ARBA" id="ARBA00013021"/>
    </source>
</evidence>
<dbReference type="AlphaFoldDB" id="A0AAE3T964"/>
<evidence type="ECO:0000256" key="10">
    <source>
        <dbReference type="SAM" id="MobiDB-lite"/>
    </source>
</evidence>
<evidence type="ECO:0000256" key="6">
    <source>
        <dbReference type="ARBA" id="ARBA00023002"/>
    </source>
</evidence>
<dbReference type="InterPro" id="IPR036249">
    <property type="entry name" value="Thioredoxin-like_sf"/>
</dbReference>